<feature type="compositionally biased region" description="Polar residues" evidence="4">
    <location>
        <begin position="1"/>
        <end position="13"/>
    </location>
</feature>
<dbReference type="GO" id="GO:0003849">
    <property type="term" value="F:3-deoxy-7-phosphoheptulonate synthase activity"/>
    <property type="evidence" value="ECO:0007669"/>
    <property type="project" value="UniProtKB-EC"/>
</dbReference>
<dbReference type="PANTHER" id="PTHR21337:SF0">
    <property type="entry name" value="PHOSPHO-2-DEHYDRO-3-DEOXYHEPTONATE ALDOLASE"/>
    <property type="match status" value="1"/>
</dbReference>
<protein>
    <recommendedName>
        <fullName evidence="3">Phospho-2-dehydro-3-deoxyheptonate aldolase</fullName>
        <ecNumber evidence="3">2.5.1.54</ecNumber>
    </recommendedName>
</protein>
<sequence length="456" mass="51323">MNHQKNNDWSPESWQRKAAGQQPLYRDPEQVDSVVARLNRLPQLVTHGEIEALKQQLAEASRGERFLLQGGDCAESFDDCTAENIANKLKILLQMSLVLVTGMRKRITRVGRIAGQYAKPRSADTETRDGVTLPSYRGDLINRSPFTAEDREPDPELMLRGYERAALTLNHIRALVDGGFADLHHPENWDLDFVRSSAMKQEYRRIVDSVLDSLQFMETIAGGRVSGSGRVDFFTSHEALQLHYEQAQTHRVRANGRWYNMSTHFPWIGMRTAELDGAHIEYFRGIANPIAVKVGPGMSPETLKELVRVLNPDNEAGRLTLIHRLGASRIKELLPPMIEAVQSTGRSVLWTCDPMHGNTETTQSGIKTRRVENVFSELEQAFHLHEANDSHLGGVHIELTGENVTECLGGASGLTEQDLEKAYRSQVDPRLNYDQALELAMRVAGYRLRESDHRVA</sequence>
<name>A0ABU0W9T6_9GAMM</name>
<evidence type="ECO:0000256" key="3">
    <source>
        <dbReference type="RuleBase" id="RU363071"/>
    </source>
</evidence>
<feature type="region of interest" description="Disordered" evidence="4">
    <location>
        <begin position="1"/>
        <end position="26"/>
    </location>
</feature>
<keyword evidence="6" id="KW-1185">Reference proteome</keyword>
<comment type="similarity">
    <text evidence="1 3">Belongs to the class-II DAHP synthase family.</text>
</comment>
<dbReference type="RefSeq" id="WP_306729257.1">
    <property type="nucleotide sequence ID" value="NZ_JAVDDT010000010.1"/>
</dbReference>
<dbReference type="InterPro" id="IPR002480">
    <property type="entry name" value="DAHP_synth_2"/>
</dbReference>
<evidence type="ECO:0000256" key="4">
    <source>
        <dbReference type="SAM" id="MobiDB-lite"/>
    </source>
</evidence>
<evidence type="ECO:0000313" key="6">
    <source>
        <dbReference type="Proteomes" id="UP001239019"/>
    </source>
</evidence>
<reference evidence="5 6" key="1">
    <citation type="submission" date="2023-08" db="EMBL/GenBank/DDBJ databases">
        <title>Whole-genome sequencing of halo(alkali)philic microorganisms from hypersaline lakes.</title>
        <authorList>
            <person name="Sorokin D.Y."/>
            <person name="Abbas B."/>
            <person name="Merkel A.Y."/>
        </authorList>
    </citation>
    <scope>NUCLEOTIDE SEQUENCE [LARGE SCALE GENOMIC DNA]</scope>
    <source>
        <strain evidence="5 6">AB-CW4</strain>
    </source>
</reference>
<evidence type="ECO:0000256" key="1">
    <source>
        <dbReference type="ARBA" id="ARBA00008911"/>
    </source>
</evidence>
<comment type="catalytic activity">
    <reaction evidence="3">
        <text>D-erythrose 4-phosphate + phosphoenolpyruvate + H2O = 7-phospho-2-dehydro-3-deoxy-D-arabino-heptonate + phosphate</text>
        <dbReference type="Rhea" id="RHEA:14717"/>
        <dbReference type="ChEBI" id="CHEBI:15377"/>
        <dbReference type="ChEBI" id="CHEBI:16897"/>
        <dbReference type="ChEBI" id="CHEBI:43474"/>
        <dbReference type="ChEBI" id="CHEBI:58394"/>
        <dbReference type="ChEBI" id="CHEBI:58702"/>
        <dbReference type="EC" id="2.5.1.54"/>
    </reaction>
</comment>
<gene>
    <name evidence="5" type="ORF">RBH19_12860</name>
</gene>
<dbReference type="Gene3D" id="3.20.20.70">
    <property type="entry name" value="Aldolase class I"/>
    <property type="match status" value="1"/>
</dbReference>
<dbReference type="Proteomes" id="UP001239019">
    <property type="component" value="Unassembled WGS sequence"/>
</dbReference>
<proteinExistence type="inferred from homology"/>
<keyword evidence="2 3" id="KW-0808">Transferase</keyword>
<dbReference type="PANTHER" id="PTHR21337">
    <property type="entry name" value="PHOSPHO-2-DEHYDRO-3-DEOXYHEPTONATE ALDOLASE 1, 2"/>
    <property type="match status" value="1"/>
</dbReference>
<comment type="caution">
    <text evidence="5">The sequence shown here is derived from an EMBL/GenBank/DDBJ whole genome shotgun (WGS) entry which is preliminary data.</text>
</comment>
<evidence type="ECO:0000256" key="2">
    <source>
        <dbReference type="ARBA" id="ARBA00022679"/>
    </source>
</evidence>
<dbReference type="NCBIfam" id="TIGR01358">
    <property type="entry name" value="DAHP_synth_II"/>
    <property type="match status" value="1"/>
</dbReference>
<dbReference type="InterPro" id="IPR013785">
    <property type="entry name" value="Aldolase_TIM"/>
</dbReference>
<accession>A0ABU0W9T6</accession>
<dbReference type="EMBL" id="JAVDDT010000010">
    <property type="protein sequence ID" value="MDQ2070761.1"/>
    <property type="molecule type" value="Genomic_DNA"/>
</dbReference>
<organism evidence="5 6">
    <name type="scientific">Natronospira bacteriovora</name>
    <dbReference type="NCBI Taxonomy" id="3069753"/>
    <lineage>
        <taxon>Bacteria</taxon>
        <taxon>Pseudomonadati</taxon>
        <taxon>Pseudomonadota</taxon>
        <taxon>Gammaproteobacteria</taxon>
        <taxon>Natronospirales</taxon>
        <taxon>Natronospiraceae</taxon>
        <taxon>Natronospira</taxon>
    </lineage>
</organism>
<dbReference type="SUPFAM" id="SSF51569">
    <property type="entry name" value="Aldolase"/>
    <property type="match status" value="1"/>
</dbReference>
<dbReference type="EC" id="2.5.1.54" evidence="3"/>
<evidence type="ECO:0000313" key="5">
    <source>
        <dbReference type="EMBL" id="MDQ2070761.1"/>
    </source>
</evidence>
<dbReference type="Pfam" id="PF01474">
    <property type="entry name" value="DAHP_synth_2"/>
    <property type="match status" value="1"/>
</dbReference>